<accession>A0A6B8T9U2</accession>
<feature type="compositionally biased region" description="Pro residues" evidence="1">
    <location>
        <begin position="104"/>
        <end position="140"/>
    </location>
</feature>
<keyword evidence="2" id="KW-0812">Transmembrane</keyword>
<feature type="transmembrane region" description="Helical" evidence="2">
    <location>
        <begin position="163"/>
        <end position="188"/>
    </location>
</feature>
<feature type="transmembrane region" description="Helical" evidence="2">
    <location>
        <begin position="468"/>
        <end position="487"/>
    </location>
</feature>
<keyword evidence="2" id="KW-1133">Transmembrane helix</keyword>
<feature type="compositionally biased region" description="Basic and acidic residues" evidence="1">
    <location>
        <begin position="705"/>
        <end position="715"/>
    </location>
</feature>
<feature type="region of interest" description="Disordered" evidence="1">
    <location>
        <begin position="705"/>
        <end position="748"/>
    </location>
</feature>
<evidence type="ECO:0000313" key="4">
    <source>
        <dbReference type="Proteomes" id="UP000426857"/>
    </source>
</evidence>
<feature type="transmembrane region" description="Helical" evidence="2">
    <location>
        <begin position="412"/>
        <end position="432"/>
    </location>
</feature>
<feature type="transmembrane region" description="Helical" evidence="2">
    <location>
        <begin position="438"/>
        <end position="456"/>
    </location>
</feature>
<feature type="transmembrane region" description="Helical" evidence="2">
    <location>
        <begin position="200"/>
        <end position="217"/>
    </location>
</feature>
<reference evidence="3 4" key="1">
    <citation type="submission" date="2019-11" db="EMBL/GenBank/DDBJ databases">
        <title>FDA dAtabase for Regulatory Grade micrObial Sequences (FDA-ARGOS): Supporting development and validation of Infectious Disease Dx tests.</title>
        <authorList>
            <person name="Kerrigan L."/>
            <person name="Long C."/>
            <person name="Tallon L."/>
            <person name="Sadzewicz L."/>
            <person name="Vavikolanu K."/>
            <person name="Mehta A."/>
            <person name="Aluvathingal J."/>
            <person name="Nadendla S."/>
            <person name="Yan Y."/>
            <person name="Sichtig H."/>
        </authorList>
    </citation>
    <scope>NUCLEOTIDE SEQUENCE [LARGE SCALE GENOMIC DNA]</scope>
    <source>
        <strain evidence="3 4">FDAARGOS_674</strain>
    </source>
</reference>
<feature type="transmembrane region" description="Helical" evidence="2">
    <location>
        <begin position="327"/>
        <end position="346"/>
    </location>
</feature>
<feature type="transmembrane region" description="Helical" evidence="2">
    <location>
        <begin position="561"/>
        <end position="581"/>
    </location>
</feature>
<keyword evidence="2" id="KW-0472">Membrane</keyword>
<dbReference type="AlphaFoldDB" id="A0A6B8T9U2"/>
<feature type="transmembrane region" description="Helical" evidence="2">
    <location>
        <begin position="643"/>
        <end position="663"/>
    </location>
</feature>
<feature type="transmembrane region" description="Helical" evidence="2">
    <location>
        <begin position="618"/>
        <end position="636"/>
    </location>
</feature>
<feature type="transmembrane region" description="Helical" evidence="2">
    <location>
        <begin position="224"/>
        <end position="245"/>
    </location>
</feature>
<name>A0A6B8T9U2_9CORY</name>
<feature type="region of interest" description="Disordered" evidence="1">
    <location>
        <begin position="31"/>
        <end position="151"/>
    </location>
</feature>
<feature type="transmembrane region" description="Helical" evidence="2">
    <location>
        <begin position="593"/>
        <end position="612"/>
    </location>
</feature>
<dbReference type="KEGG" id="cxe:FOB82_00110"/>
<feature type="compositionally biased region" description="Low complexity" evidence="1">
    <location>
        <begin position="716"/>
        <end position="730"/>
    </location>
</feature>
<feature type="transmembrane region" description="Helical" evidence="2">
    <location>
        <begin position="493"/>
        <end position="512"/>
    </location>
</feature>
<feature type="transmembrane region" description="Helical" evidence="2">
    <location>
        <begin position="352"/>
        <end position="371"/>
    </location>
</feature>
<feature type="compositionally biased region" description="Pro residues" evidence="1">
    <location>
        <begin position="62"/>
        <end position="76"/>
    </location>
</feature>
<sequence length="748" mass="78527">MTTPDDRNRELAAALTDLADAAERVASAAKGIRGELDVQGPAAPQEDRTRPATRPSPRFPERPTPPPGPAQTPPRPGQRFRPEPTGPSGPSGPIGPMGGEVPRPMSPQPAMGPGPGPRSGPRPAPQPGPRPGPAQPPHGPLPQQQVHVRPRTRTEPWWNDEKLVLKVTAAVGALITVSGIILLVAFAIQSGLLGPLGRVILAYSLAVVLAVAAVVVHRKNPGNAGVTASGAAAVITSHITTAVLVHGLEWWPNWLGTVVVLAVMGLGFLGARAWKSVAFLMVGFVISFIAASITVWPRMGDAFDVIVLVLVPSVAAAWAWHDREHRGVVSMTAVVLYLIGSIGVLGTAEPGWLAVAAFIAAGVALAVREFLDDDVTEGVEGTVGVEPAQRERSGPERWALVMPVPGASEQRGLGLLPLYFLAWTTAPLLSALGPGPTFAPTVALVLGLAIAVAGFGPWKARTDPRMNAVRWAGFISAAWPALHLGSMDSDGSWTRMPALILAAAFIWVHVFRPSQLGKVLVVLWTAVALVTNTAALVLTMFAPSYLLEHRFRIDALDVPNVTLSALLIGVMALGLIAVLVARRDRAEMFEKGAALLGLLLTAVPVIIVLTTAGVRFSLAHVLVSIGWMIAAAWMMLAPKRHNVDANMAASLVIATVAVLKLVFYDMQAMSGLTRVSAFLLCGLLMLGMVVARSLRDRNADLSEGKEAKGAKKISDAHATVAAGRAPATADGHADAGETPDDWGRPSPS</sequence>
<gene>
    <name evidence="3" type="ORF">FOB82_00110</name>
</gene>
<dbReference type="Proteomes" id="UP000426857">
    <property type="component" value="Chromosome"/>
</dbReference>
<evidence type="ECO:0000313" key="3">
    <source>
        <dbReference type="EMBL" id="QGS33577.1"/>
    </source>
</evidence>
<evidence type="ECO:0000256" key="1">
    <source>
        <dbReference type="SAM" id="MobiDB-lite"/>
    </source>
</evidence>
<feature type="transmembrane region" description="Helical" evidence="2">
    <location>
        <begin position="251"/>
        <end position="270"/>
    </location>
</feature>
<organism evidence="3 4">
    <name type="scientific">Corynebacterium xerosis</name>
    <dbReference type="NCBI Taxonomy" id="1725"/>
    <lineage>
        <taxon>Bacteria</taxon>
        <taxon>Bacillati</taxon>
        <taxon>Actinomycetota</taxon>
        <taxon>Actinomycetes</taxon>
        <taxon>Mycobacteriales</taxon>
        <taxon>Corynebacteriaceae</taxon>
        <taxon>Corynebacterium</taxon>
    </lineage>
</organism>
<protein>
    <submittedName>
        <fullName evidence="3">DUF2339 domain-containing protein</fullName>
    </submittedName>
</protein>
<feature type="transmembrane region" description="Helical" evidence="2">
    <location>
        <begin position="302"/>
        <end position="320"/>
    </location>
</feature>
<feature type="transmembrane region" description="Helical" evidence="2">
    <location>
        <begin position="277"/>
        <end position="296"/>
    </location>
</feature>
<dbReference type="EMBL" id="CP046322">
    <property type="protein sequence ID" value="QGS33577.1"/>
    <property type="molecule type" value="Genomic_DNA"/>
</dbReference>
<proteinExistence type="predicted"/>
<feature type="transmembrane region" description="Helical" evidence="2">
    <location>
        <begin position="675"/>
        <end position="694"/>
    </location>
</feature>
<evidence type="ECO:0000256" key="2">
    <source>
        <dbReference type="SAM" id="Phobius"/>
    </source>
</evidence>
<feature type="transmembrane region" description="Helical" evidence="2">
    <location>
        <begin position="519"/>
        <end position="541"/>
    </location>
</feature>